<reference evidence="5 6" key="1">
    <citation type="submission" date="2021-04" db="EMBL/GenBank/DDBJ databases">
        <authorList>
            <person name="Bliznina A."/>
        </authorList>
    </citation>
    <scope>NUCLEOTIDE SEQUENCE [LARGE SCALE GENOMIC DNA]</scope>
</reference>
<dbReference type="EMBL" id="OU015567">
    <property type="protein sequence ID" value="CAG5112942.1"/>
    <property type="molecule type" value="Genomic_DNA"/>
</dbReference>
<dbReference type="InterPro" id="IPR027377">
    <property type="entry name" value="ZAR1/RTP1-5-like_Znf-3CxxC"/>
</dbReference>
<evidence type="ECO:0000313" key="6">
    <source>
        <dbReference type="Proteomes" id="UP001158576"/>
    </source>
</evidence>
<accession>A0ABN7TC29</accession>
<evidence type="ECO:0000256" key="3">
    <source>
        <dbReference type="ARBA" id="ARBA00022833"/>
    </source>
</evidence>
<evidence type="ECO:0000256" key="1">
    <source>
        <dbReference type="ARBA" id="ARBA00022723"/>
    </source>
</evidence>
<evidence type="ECO:0000256" key="2">
    <source>
        <dbReference type="ARBA" id="ARBA00022771"/>
    </source>
</evidence>
<gene>
    <name evidence="5" type="ORF">OKIOD_LOCUS15868</name>
</gene>
<keyword evidence="6" id="KW-1185">Reference proteome</keyword>
<sequence>MHVQRQFTCEDCDIDFVCNQGRREKPCPECNDIVDADPDYWNITREFYCDNCDEEFESTKYNKETMKCRCGQILKWEKPFGRIQRFYYCRGCRKNFESLNFRQDEIDCPYTHCEEVLHENKKKTIYHGKLFGRYRCPKKKCGKTWSSAYAFDGEWQECESCNTKTEPHYLIEHERNGKQGDKEHRSDLCGRCKSGRPCRGARFQTSYSSEEESTDEESVTDLMYGMSLNHESDYEHYNDYYYDDY</sequence>
<feature type="domain" description="3CxxC-type" evidence="4">
    <location>
        <begin position="129"/>
        <end position="195"/>
    </location>
</feature>
<evidence type="ECO:0000313" key="5">
    <source>
        <dbReference type="EMBL" id="CAG5112942.1"/>
    </source>
</evidence>
<name>A0ABN7TC29_OIKDI</name>
<organism evidence="5 6">
    <name type="scientific">Oikopleura dioica</name>
    <name type="common">Tunicate</name>
    <dbReference type="NCBI Taxonomy" id="34765"/>
    <lineage>
        <taxon>Eukaryota</taxon>
        <taxon>Metazoa</taxon>
        <taxon>Chordata</taxon>
        <taxon>Tunicata</taxon>
        <taxon>Appendicularia</taxon>
        <taxon>Copelata</taxon>
        <taxon>Oikopleuridae</taxon>
        <taxon>Oikopleura</taxon>
    </lineage>
</organism>
<dbReference type="SMART" id="SM01328">
    <property type="entry name" value="zf-3CxxC"/>
    <property type="match status" value="1"/>
</dbReference>
<keyword evidence="3" id="KW-0862">Zinc</keyword>
<evidence type="ECO:0000259" key="4">
    <source>
        <dbReference type="SMART" id="SM01328"/>
    </source>
</evidence>
<keyword evidence="2" id="KW-0863">Zinc-finger</keyword>
<protein>
    <submittedName>
        <fullName evidence="5">Oidioi.mRNA.OKI2018_I69.chr2.g7103.t1.cds</fullName>
    </submittedName>
</protein>
<proteinExistence type="predicted"/>
<dbReference type="Proteomes" id="UP001158576">
    <property type="component" value="Chromosome 2"/>
</dbReference>
<keyword evidence="1" id="KW-0479">Metal-binding</keyword>